<feature type="transmembrane region" description="Helical" evidence="1">
    <location>
        <begin position="277"/>
        <end position="297"/>
    </location>
</feature>
<name>A0A6I6D0S6_9GAMM</name>
<evidence type="ECO:0000313" key="3">
    <source>
        <dbReference type="EMBL" id="QGT77875.1"/>
    </source>
</evidence>
<reference evidence="3 4" key="1">
    <citation type="submission" date="2019-11" db="EMBL/GenBank/DDBJ databases">
        <authorList>
            <person name="Zhang J."/>
            <person name="Sun C."/>
        </authorList>
    </citation>
    <scope>NUCLEOTIDE SEQUENCE [LARGE SCALE GENOMIC DNA]</scope>
    <source>
        <strain evidence="4">sp2</strain>
    </source>
</reference>
<dbReference type="InterPro" id="IPR002541">
    <property type="entry name" value="Cyt_c_assembly"/>
</dbReference>
<feature type="domain" description="Cytochrome c assembly protein" evidence="2">
    <location>
        <begin position="137"/>
        <end position="327"/>
    </location>
</feature>
<dbReference type="GO" id="GO:0017004">
    <property type="term" value="P:cytochrome complex assembly"/>
    <property type="evidence" value="ECO:0007669"/>
    <property type="project" value="InterPro"/>
</dbReference>
<sequence>MLRCRPWKGNHPSAADERLASARLKARRAVWHSCRVFLATRPHSADPGRSGAPIPGGASHVDHSVTFLATATITGFALATILLLVDQWQRFERLSFRLPGLLIAVAALVGQGALLYQLGFQPNPAALNLSVLNALAAVFGLASAITVVSAFRERLEGIAVVLLPVTAITVFLTVFVPESNVPIRTGEIALDAHILISLSAYALLTLAALQGVMLLIQHQALHGHHPAGWIRRLPPMESVEQLMFRFIVIGFLLLTLALVTGFLFLENIFAQHLVHKTVLSVIAWVVFAVLLAGRHIAGWRGRTAVQWTLAGFILMGLAYFGTKIVLEWILNLG</sequence>
<keyword evidence="1" id="KW-1133">Transmembrane helix</keyword>
<evidence type="ECO:0000256" key="1">
    <source>
        <dbReference type="SAM" id="Phobius"/>
    </source>
</evidence>
<dbReference type="GO" id="GO:0020037">
    <property type="term" value="F:heme binding"/>
    <property type="evidence" value="ECO:0007669"/>
    <property type="project" value="InterPro"/>
</dbReference>
<accession>A0A6I6D0S6</accession>
<dbReference type="EMBL" id="CP046415">
    <property type="protein sequence ID" value="QGT77875.1"/>
    <property type="molecule type" value="Genomic_DNA"/>
</dbReference>
<feature type="transmembrane region" description="Helical" evidence="1">
    <location>
        <begin position="65"/>
        <end position="86"/>
    </location>
</feature>
<protein>
    <recommendedName>
        <fullName evidence="2">Cytochrome c assembly protein domain-containing protein</fullName>
    </recommendedName>
</protein>
<dbReference type="PANTHER" id="PTHR38034:SF1">
    <property type="entry name" value="INNER MEMBRANE PROTEIN YPJD"/>
    <property type="match status" value="1"/>
</dbReference>
<dbReference type="GO" id="GO:0005886">
    <property type="term" value="C:plasma membrane"/>
    <property type="evidence" value="ECO:0007669"/>
    <property type="project" value="TreeGrafter"/>
</dbReference>
<proteinExistence type="predicted"/>
<dbReference type="KEGG" id="ghl:GM160_02605"/>
<feature type="transmembrane region" description="Helical" evidence="1">
    <location>
        <begin position="196"/>
        <end position="216"/>
    </location>
</feature>
<keyword evidence="1" id="KW-0472">Membrane</keyword>
<feature type="transmembrane region" description="Helical" evidence="1">
    <location>
        <begin position="242"/>
        <end position="265"/>
    </location>
</feature>
<dbReference type="Pfam" id="PF01578">
    <property type="entry name" value="Cytochrom_C_asm"/>
    <property type="match status" value="1"/>
</dbReference>
<gene>
    <name evidence="3" type="ORF">GM160_02605</name>
</gene>
<feature type="transmembrane region" description="Helical" evidence="1">
    <location>
        <begin position="158"/>
        <end position="176"/>
    </location>
</feature>
<organism evidence="3 4">
    <name type="scientific">Guyparkeria halophila</name>
    <dbReference type="NCBI Taxonomy" id="47960"/>
    <lineage>
        <taxon>Bacteria</taxon>
        <taxon>Pseudomonadati</taxon>
        <taxon>Pseudomonadota</taxon>
        <taxon>Gammaproteobacteria</taxon>
        <taxon>Chromatiales</taxon>
        <taxon>Thioalkalibacteraceae</taxon>
        <taxon>Guyparkeria</taxon>
    </lineage>
</organism>
<dbReference type="InterPro" id="IPR052372">
    <property type="entry name" value="YpjD/HemX"/>
</dbReference>
<evidence type="ECO:0000313" key="4">
    <source>
        <dbReference type="Proteomes" id="UP000427716"/>
    </source>
</evidence>
<keyword evidence="1" id="KW-0812">Transmembrane</keyword>
<keyword evidence="4" id="KW-1185">Reference proteome</keyword>
<feature type="transmembrane region" description="Helical" evidence="1">
    <location>
        <begin position="131"/>
        <end position="151"/>
    </location>
</feature>
<dbReference type="PANTHER" id="PTHR38034">
    <property type="entry name" value="INNER MEMBRANE PROTEIN YPJD"/>
    <property type="match status" value="1"/>
</dbReference>
<dbReference type="AlphaFoldDB" id="A0A6I6D0S6"/>
<feature type="transmembrane region" description="Helical" evidence="1">
    <location>
        <begin position="98"/>
        <end position="119"/>
    </location>
</feature>
<dbReference type="Proteomes" id="UP000427716">
    <property type="component" value="Chromosome"/>
</dbReference>
<feature type="transmembrane region" description="Helical" evidence="1">
    <location>
        <begin position="309"/>
        <end position="330"/>
    </location>
</feature>
<evidence type="ECO:0000259" key="2">
    <source>
        <dbReference type="Pfam" id="PF01578"/>
    </source>
</evidence>